<evidence type="ECO:0000313" key="3">
    <source>
        <dbReference type="Proteomes" id="UP000307541"/>
    </source>
</evidence>
<protein>
    <submittedName>
        <fullName evidence="2">DUF2868 domain-containing protein</fullName>
    </submittedName>
</protein>
<comment type="caution">
    <text evidence="2">The sequence shown here is derived from an EMBL/GenBank/DDBJ whole genome shotgun (WGS) entry which is preliminary data.</text>
</comment>
<dbReference type="InterPro" id="IPR021296">
    <property type="entry name" value="DUF2868"/>
</dbReference>
<feature type="transmembrane region" description="Helical" evidence="1">
    <location>
        <begin position="179"/>
        <end position="203"/>
    </location>
</feature>
<dbReference type="AlphaFoldDB" id="A0A4T1ZZV0"/>
<reference evidence="2 3" key="1">
    <citation type="submission" date="2018-10" db="EMBL/GenBank/DDBJ databases">
        <title>Pseudomonas leptonychotis sp. nov., isolated from Weddell seals in Antarctica.</title>
        <authorList>
            <person name="Novakova D."/>
            <person name="Svec P."/>
            <person name="Kralova S."/>
            <person name="Kristofova L."/>
            <person name="Zeman M."/>
            <person name="Pantucek R."/>
            <person name="Maslanova I."/>
            <person name="Sedlacek I."/>
        </authorList>
    </citation>
    <scope>NUCLEOTIDE SEQUENCE [LARGE SCALE GENOMIC DNA]</scope>
    <source>
        <strain evidence="2 3">CCM 8849</strain>
    </source>
</reference>
<dbReference type="Pfam" id="PF11067">
    <property type="entry name" value="DUF2868"/>
    <property type="match status" value="1"/>
</dbReference>
<proteinExistence type="predicted"/>
<sequence length="468" mass="51518">MEHRVSPLDQPTPNRLHRLWLSETIRLREEHAGPLEDSEINRRVQLQGDALGERIQTRAWLLGERDGQVQALQHWLHGARLAALLLLLLCILSGSGLAVAALGDGQRPVNVFWALGSLLGLNLILLVGWTLGLLLSRDSAGALGHLWLWLSAKLARDVQAAQLAPALLLMLQRQRLSRWGLGILVHGFWLLTLLTALLTLLALLATRRYGFVWESTLLGGDSFIALTQALGSLPALLGFSLPDAELIRASGDSALANETARLSWAGWLVGVLVVYGLLPRLALLLFCLWRWQRGCIALSLDLSLPGYSLLRERLQPSSERLGISDAAPPQLYQPHAGNQLAQSQGAVILAIELDPQRNWPPTLPKGISDAGVIDSREQRNQLLDQLSRFPPARLLIACDPRRSPDRGSLALLGELSRTASATRIWLLQPPAGEALDSERLSDWHQALEQLQLSYSDSAPFSWLEHGHD</sequence>
<gene>
    <name evidence="2" type="ORF">D8779_05700</name>
</gene>
<dbReference type="EMBL" id="RFLV01000001">
    <property type="protein sequence ID" value="TIH10185.1"/>
    <property type="molecule type" value="Genomic_DNA"/>
</dbReference>
<feature type="transmembrane region" description="Helical" evidence="1">
    <location>
        <begin position="112"/>
        <end position="135"/>
    </location>
</feature>
<feature type="transmembrane region" description="Helical" evidence="1">
    <location>
        <begin position="223"/>
        <end position="241"/>
    </location>
</feature>
<name>A0A4T1ZZV0_9PSED</name>
<keyword evidence="1" id="KW-0812">Transmembrane</keyword>
<feature type="transmembrane region" description="Helical" evidence="1">
    <location>
        <begin position="262"/>
        <end position="291"/>
    </location>
</feature>
<evidence type="ECO:0000313" key="2">
    <source>
        <dbReference type="EMBL" id="TIH10185.1"/>
    </source>
</evidence>
<dbReference type="OrthoDB" id="6210861at2"/>
<feature type="transmembrane region" description="Helical" evidence="1">
    <location>
        <begin position="81"/>
        <end position="100"/>
    </location>
</feature>
<keyword evidence="1" id="KW-0472">Membrane</keyword>
<accession>A0A4T1ZZV0</accession>
<keyword evidence="1" id="KW-1133">Transmembrane helix</keyword>
<dbReference type="Proteomes" id="UP000307541">
    <property type="component" value="Unassembled WGS sequence"/>
</dbReference>
<keyword evidence="3" id="KW-1185">Reference proteome</keyword>
<evidence type="ECO:0000256" key="1">
    <source>
        <dbReference type="SAM" id="Phobius"/>
    </source>
</evidence>
<organism evidence="2 3">
    <name type="scientific">Pseudomonas leptonychotis</name>
    <dbReference type="NCBI Taxonomy" id="2448482"/>
    <lineage>
        <taxon>Bacteria</taxon>
        <taxon>Pseudomonadati</taxon>
        <taxon>Pseudomonadota</taxon>
        <taxon>Gammaproteobacteria</taxon>
        <taxon>Pseudomonadales</taxon>
        <taxon>Pseudomonadaceae</taxon>
        <taxon>Pseudomonas</taxon>
    </lineage>
</organism>